<dbReference type="EMBL" id="JANZXA010000003">
    <property type="protein sequence ID" value="MCT2399057.1"/>
    <property type="molecule type" value="Genomic_DNA"/>
</dbReference>
<feature type="signal peptide" evidence="2">
    <location>
        <begin position="1"/>
        <end position="20"/>
    </location>
</feature>
<dbReference type="SMART" id="SM00894">
    <property type="entry name" value="Excalibur"/>
    <property type="match status" value="1"/>
</dbReference>
<evidence type="ECO:0000313" key="4">
    <source>
        <dbReference type="EMBL" id="MCT2399057.1"/>
    </source>
</evidence>
<dbReference type="InterPro" id="IPR008613">
    <property type="entry name" value="Excalibur_Ca-bd_domain"/>
</dbReference>
<feature type="chain" id="PRO_5046742129" evidence="2">
    <location>
        <begin position="21"/>
        <end position="103"/>
    </location>
</feature>
<feature type="region of interest" description="Disordered" evidence="1">
    <location>
        <begin position="81"/>
        <end position="103"/>
    </location>
</feature>
<dbReference type="InterPro" id="IPR047773">
    <property type="entry name" value="YHYH_dom_bact"/>
</dbReference>
<gene>
    <name evidence="4" type="ORF">NZK81_05830</name>
</gene>
<evidence type="ECO:0000313" key="5">
    <source>
        <dbReference type="Proteomes" id="UP001165583"/>
    </source>
</evidence>
<accession>A0ABT2I383</accession>
<dbReference type="Proteomes" id="UP001165583">
    <property type="component" value="Unassembled WGS sequence"/>
</dbReference>
<organism evidence="4 5">
    <name type="scientific">Novosphingobium mangrovi</name>
    <name type="common">ex Huang et al. 2023</name>
    <dbReference type="NCBI Taxonomy" id="2976432"/>
    <lineage>
        <taxon>Bacteria</taxon>
        <taxon>Pseudomonadati</taxon>
        <taxon>Pseudomonadota</taxon>
        <taxon>Alphaproteobacteria</taxon>
        <taxon>Sphingomonadales</taxon>
        <taxon>Sphingomonadaceae</taxon>
        <taxon>Novosphingobium</taxon>
    </lineage>
</organism>
<reference evidence="4" key="1">
    <citation type="submission" date="2022-09" db="EMBL/GenBank/DDBJ databases">
        <title>Novosphingobium sp. Nov., a polycyclic aromatic hydrocarbon-degrading bacterium isolated form mangrove sediments in HongKong.</title>
        <authorList>
            <person name="Hu Z."/>
        </authorList>
    </citation>
    <scope>NUCLEOTIDE SEQUENCE</scope>
    <source>
        <strain evidence="4">HK4-1</strain>
    </source>
</reference>
<feature type="region of interest" description="Disordered" evidence="1">
    <location>
        <begin position="39"/>
        <end position="60"/>
    </location>
</feature>
<protein>
    <submittedName>
        <fullName evidence="4">Excalibur calcium-binding domain-containing protein</fullName>
    </submittedName>
</protein>
<keyword evidence="2" id="KW-0732">Signal</keyword>
<dbReference type="Pfam" id="PF05901">
    <property type="entry name" value="Excalibur"/>
    <property type="match status" value="1"/>
</dbReference>
<evidence type="ECO:0000256" key="2">
    <source>
        <dbReference type="SAM" id="SignalP"/>
    </source>
</evidence>
<evidence type="ECO:0000259" key="3">
    <source>
        <dbReference type="SMART" id="SM00894"/>
    </source>
</evidence>
<keyword evidence="5" id="KW-1185">Reference proteome</keyword>
<proteinExistence type="predicted"/>
<comment type="caution">
    <text evidence="4">The sequence shown here is derived from an EMBL/GenBank/DDBJ whole genome shotgun (WGS) entry which is preliminary data.</text>
</comment>
<name>A0ABT2I383_9SPHN</name>
<dbReference type="NCBIfam" id="NF033223">
    <property type="entry name" value="YHYH_alt"/>
    <property type="match status" value="1"/>
</dbReference>
<feature type="compositionally biased region" description="Basic and acidic residues" evidence="1">
    <location>
        <begin position="83"/>
        <end position="103"/>
    </location>
</feature>
<sequence>MKWPIAFPALAALAASAAPAHPGGLNAAGCHNNRKTGEYHCHRSGAASAPQPKPAARPVRLPGGQVYYPNCAAARAAGVAPLRRGDPGYRPGLDRDRDGKACE</sequence>
<dbReference type="RefSeq" id="WP_260044814.1">
    <property type="nucleotide sequence ID" value="NZ_JANZXA010000003.1"/>
</dbReference>
<feature type="domain" description="Excalibur calcium-binding" evidence="3">
    <location>
        <begin position="67"/>
        <end position="103"/>
    </location>
</feature>
<evidence type="ECO:0000256" key="1">
    <source>
        <dbReference type="SAM" id="MobiDB-lite"/>
    </source>
</evidence>